<evidence type="ECO:0000256" key="4">
    <source>
        <dbReference type="ARBA" id="ARBA00022679"/>
    </source>
</evidence>
<evidence type="ECO:0000256" key="12">
    <source>
        <dbReference type="RuleBase" id="RU003784"/>
    </source>
</evidence>
<evidence type="ECO:0000256" key="3">
    <source>
        <dbReference type="ARBA" id="ARBA00005842"/>
    </source>
</evidence>
<evidence type="ECO:0000256" key="1">
    <source>
        <dbReference type="ARBA" id="ARBA00001946"/>
    </source>
</evidence>
<comment type="catalytic activity">
    <reaction evidence="9 10 11">
        <text>adenosine(37) in tRNA + dimethylallyl diphosphate = N(6)-dimethylallyladenosine(37) in tRNA + diphosphate</text>
        <dbReference type="Rhea" id="RHEA:26482"/>
        <dbReference type="Rhea" id="RHEA-COMP:10162"/>
        <dbReference type="Rhea" id="RHEA-COMP:10375"/>
        <dbReference type="ChEBI" id="CHEBI:33019"/>
        <dbReference type="ChEBI" id="CHEBI:57623"/>
        <dbReference type="ChEBI" id="CHEBI:74411"/>
        <dbReference type="ChEBI" id="CHEBI:74415"/>
        <dbReference type="EC" id="2.5.1.75"/>
    </reaction>
</comment>
<organism evidence="14 15">
    <name type="scientific">Secundilactobacillus similis DSM 23365 = JCM 2765</name>
    <dbReference type="NCBI Taxonomy" id="1423804"/>
    <lineage>
        <taxon>Bacteria</taxon>
        <taxon>Bacillati</taxon>
        <taxon>Bacillota</taxon>
        <taxon>Bacilli</taxon>
        <taxon>Lactobacillales</taxon>
        <taxon>Lactobacillaceae</taxon>
        <taxon>Secundilactobacillus</taxon>
    </lineage>
</organism>
<evidence type="ECO:0000256" key="6">
    <source>
        <dbReference type="ARBA" id="ARBA00022741"/>
    </source>
</evidence>
<dbReference type="InterPro" id="IPR039657">
    <property type="entry name" value="Dimethylallyltransferase"/>
</dbReference>
<evidence type="ECO:0000256" key="7">
    <source>
        <dbReference type="ARBA" id="ARBA00022840"/>
    </source>
</evidence>
<comment type="subunit">
    <text evidence="10">Monomer.</text>
</comment>
<evidence type="ECO:0000256" key="5">
    <source>
        <dbReference type="ARBA" id="ARBA00022694"/>
    </source>
</evidence>
<keyword evidence="7 10" id="KW-0067">ATP-binding</keyword>
<dbReference type="SUPFAM" id="SSF52540">
    <property type="entry name" value="P-loop containing nucleoside triphosphate hydrolases"/>
    <property type="match status" value="1"/>
</dbReference>
<dbReference type="NCBIfam" id="TIGR00174">
    <property type="entry name" value="miaA"/>
    <property type="match status" value="1"/>
</dbReference>
<comment type="cofactor">
    <cofactor evidence="1 10">
        <name>Mg(2+)</name>
        <dbReference type="ChEBI" id="CHEBI:18420"/>
    </cofactor>
</comment>
<keyword evidence="15" id="KW-1185">Reference proteome</keyword>
<reference evidence="14 15" key="1">
    <citation type="journal article" date="2015" name="Genome Announc.">
        <title>Expanding the biotechnology potential of lactobacilli through comparative genomics of 213 strains and associated genera.</title>
        <authorList>
            <person name="Sun Z."/>
            <person name="Harris H.M."/>
            <person name="McCann A."/>
            <person name="Guo C."/>
            <person name="Argimon S."/>
            <person name="Zhang W."/>
            <person name="Yang X."/>
            <person name="Jeffery I.B."/>
            <person name="Cooney J.C."/>
            <person name="Kagawa T.F."/>
            <person name="Liu W."/>
            <person name="Song Y."/>
            <person name="Salvetti E."/>
            <person name="Wrobel A."/>
            <person name="Rasinkangas P."/>
            <person name="Parkhill J."/>
            <person name="Rea M.C."/>
            <person name="O'Sullivan O."/>
            <person name="Ritari J."/>
            <person name="Douillard F.P."/>
            <person name="Paul Ross R."/>
            <person name="Yang R."/>
            <person name="Briner A.E."/>
            <person name="Felis G.E."/>
            <person name="de Vos W.M."/>
            <person name="Barrangou R."/>
            <person name="Klaenhammer T.R."/>
            <person name="Caufield P.W."/>
            <person name="Cui Y."/>
            <person name="Zhang H."/>
            <person name="O'Toole P.W."/>
        </authorList>
    </citation>
    <scope>NUCLEOTIDE SEQUENCE [LARGE SCALE GENOMIC DNA]</scope>
    <source>
        <strain evidence="14 15">DSM 23365</strain>
    </source>
</reference>
<dbReference type="PATRIC" id="fig|1423804.4.peg.806"/>
<dbReference type="AlphaFoldDB" id="A0A0R2F3T2"/>
<keyword evidence="6 10" id="KW-0547">Nucleotide-binding</keyword>
<dbReference type="GO" id="GO:0005524">
    <property type="term" value="F:ATP binding"/>
    <property type="evidence" value="ECO:0007669"/>
    <property type="project" value="UniProtKB-UniRule"/>
</dbReference>
<evidence type="ECO:0000256" key="8">
    <source>
        <dbReference type="ARBA" id="ARBA00022842"/>
    </source>
</evidence>
<evidence type="ECO:0000256" key="2">
    <source>
        <dbReference type="ARBA" id="ARBA00003213"/>
    </source>
</evidence>
<dbReference type="HAMAP" id="MF_00185">
    <property type="entry name" value="IPP_trans"/>
    <property type="match status" value="1"/>
</dbReference>
<name>A0A0R2F3T2_9LACO</name>
<feature type="site" description="Interaction with substrate tRNA" evidence="10">
    <location>
        <position position="128"/>
    </location>
</feature>
<dbReference type="GO" id="GO:0052381">
    <property type="term" value="F:tRNA dimethylallyltransferase activity"/>
    <property type="evidence" value="ECO:0007669"/>
    <property type="project" value="UniProtKB-UniRule"/>
</dbReference>
<comment type="similarity">
    <text evidence="3 10 13">Belongs to the IPP transferase family.</text>
</comment>
<evidence type="ECO:0000256" key="9">
    <source>
        <dbReference type="ARBA" id="ARBA00049563"/>
    </source>
</evidence>
<dbReference type="Gene3D" id="1.10.20.140">
    <property type="match status" value="1"/>
</dbReference>
<protein>
    <recommendedName>
        <fullName evidence="10">tRNA dimethylallyltransferase</fullName>
        <ecNumber evidence="10">2.5.1.75</ecNumber>
    </recommendedName>
    <alternativeName>
        <fullName evidence="10">Dimethylallyl diphosphate:tRNA dimethylallyltransferase</fullName>
        <shortName evidence="10">DMAPP:tRNA dimethylallyltransferase</shortName>
        <shortName evidence="10">DMATase</shortName>
    </alternativeName>
    <alternativeName>
        <fullName evidence="10">Isopentenyl-diphosphate:tRNA isopentenyltransferase</fullName>
        <shortName evidence="10">IPP transferase</shortName>
        <shortName evidence="10">IPPT</shortName>
        <shortName evidence="10">IPTase</shortName>
    </alternativeName>
</protein>
<evidence type="ECO:0000256" key="11">
    <source>
        <dbReference type="RuleBase" id="RU003783"/>
    </source>
</evidence>
<comment type="caution">
    <text evidence="10">Lacks conserved residue(s) required for the propagation of feature annotation.</text>
</comment>
<evidence type="ECO:0000313" key="15">
    <source>
        <dbReference type="Proteomes" id="UP000051442"/>
    </source>
</evidence>
<accession>A0A0R2F3T2</accession>
<feature type="binding site" evidence="10">
    <location>
        <begin position="12"/>
        <end position="19"/>
    </location>
    <ligand>
        <name>ATP</name>
        <dbReference type="ChEBI" id="CHEBI:30616"/>
    </ligand>
</feature>
<keyword evidence="8 10" id="KW-0460">Magnesium</keyword>
<proteinExistence type="inferred from homology"/>
<feature type="binding site" evidence="10">
    <location>
        <begin position="14"/>
        <end position="19"/>
    </location>
    <ligand>
        <name>substrate</name>
    </ligand>
</feature>
<dbReference type="EC" id="2.5.1.75" evidence="10"/>
<dbReference type="Pfam" id="PF01715">
    <property type="entry name" value="IPPT"/>
    <property type="match status" value="1"/>
</dbReference>
<dbReference type="PANTHER" id="PTHR11088">
    <property type="entry name" value="TRNA DIMETHYLALLYLTRANSFERASE"/>
    <property type="match status" value="1"/>
</dbReference>
<evidence type="ECO:0000256" key="13">
    <source>
        <dbReference type="RuleBase" id="RU003785"/>
    </source>
</evidence>
<evidence type="ECO:0000256" key="10">
    <source>
        <dbReference type="HAMAP-Rule" id="MF_00185"/>
    </source>
</evidence>
<comment type="function">
    <text evidence="2 10 12">Catalyzes the transfer of a dimethylallyl group onto the adenine at position 37 in tRNAs that read codons beginning with uridine, leading to the formation of N6-(dimethylallyl)adenosine (i(6)A).</text>
</comment>
<dbReference type="Gene3D" id="3.40.50.300">
    <property type="entry name" value="P-loop containing nucleotide triphosphate hydrolases"/>
    <property type="match status" value="1"/>
</dbReference>
<keyword evidence="5 10" id="KW-0819">tRNA processing</keyword>
<dbReference type="InterPro" id="IPR027417">
    <property type="entry name" value="P-loop_NTPase"/>
</dbReference>
<feature type="site" description="Interaction with substrate tRNA" evidence="10">
    <location>
        <position position="103"/>
    </location>
</feature>
<dbReference type="InterPro" id="IPR018022">
    <property type="entry name" value="IPT"/>
</dbReference>
<dbReference type="Proteomes" id="UP000051442">
    <property type="component" value="Unassembled WGS sequence"/>
</dbReference>
<keyword evidence="4 10" id="KW-0808">Transferase</keyword>
<feature type="region of interest" description="Interaction with substrate tRNA" evidence="10">
    <location>
        <begin position="37"/>
        <end position="40"/>
    </location>
</feature>
<dbReference type="PANTHER" id="PTHR11088:SF60">
    <property type="entry name" value="TRNA DIMETHYLALLYLTRANSFERASE"/>
    <property type="match status" value="1"/>
</dbReference>
<sequence>MIFLKKVLAIIGPTAVGKTALSIEIAKQYQGEVISGDSMQVYRGLDIGTAKIMPVERQGVPHYLIDIREIDERYSVADFVAESRQLIDQITARGGLPIIVGGTGFYLKALLYDMNLGGDQYEATESVRKKWHAYAATNGQQALWDHLNQIDPDAAEKIPVSNERRIVRALEVYEQTGQLFSKQQTTLTPRYDALVIGLNTDRARLYQRIEQRVDQMVDEGLETEARQLYDAGGQSLAAGKGIGYRELFPYFDGQITREMAIDKIKQDTRHYAKRQLTWFRHQIPVQWFDLLADPTAKDQIEDAMTDWLSK</sequence>
<dbReference type="STRING" id="1423804.FD14_GL000753"/>
<comment type="caution">
    <text evidence="14">The sequence shown here is derived from an EMBL/GenBank/DDBJ whole genome shotgun (WGS) entry which is preliminary data.</text>
</comment>
<dbReference type="GO" id="GO:0006400">
    <property type="term" value="P:tRNA modification"/>
    <property type="evidence" value="ECO:0007669"/>
    <property type="project" value="TreeGrafter"/>
</dbReference>
<gene>
    <name evidence="10" type="primary">miaA</name>
    <name evidence="14" type="ORF">FD14_GL000753</name>
</gene>
<dbReference type="EMBL" id="AYZM01000091">
    <property type="protein sequence ID" value="KRN22915.1"/>
    <property type="molecule type" value="Genomic_DNA"/>
</dbReference>
<evidence type="ECO:0000313" key="14">
    <source>
        <dbReference type="EMBL" id="KRN22915.1"/>
    </source>
</evidence>